<reference evidence="2 3" key="1">
    <citation type="submission" date="2024-06" db="EMBL/GenBank/DDBJ databases">
        <authorList>
            <person name="Bataeva Y.V."/>
            <person name="Grigorian L.N."/>
            <person name="Solomentsev V.I."/>
        </authorList>
    </citation>
    <scope>NUCLEOTIDE SEQUENCE [LARGE SCALE GENOMIC DNA]</scope>
    <source>
        <strain evidence="3">SCPM-O-B-12605 (RCAM04882)</strain>
    </source>
</reference>
<comment type="caution">
    <text evidence="2">The sequence shown here is derived from an EMBL/GenBank/DDBJ whole genome shotgun (WGS) entry which is preliminary data.</text>
</comment>
<evidence type="ECO:0000256" key="1">
    <source>
        <dbReference type="SAM" id="MobiDB-lite"/>
    </source>
</evidence>
<feature type="compositionally biased region" description="Basic and acidic residues" evidence="1">
    <location>
        <begin position="30"/>
        <end position="52"/>
    </location>
</feature>
<protein>
    <submittedName>
        <fullName evidence="2">Uncharacterized protein</fullName>
    </submittedName>
</protein>
<feature type="region of interest" description="Disordered" evidence="1">
    <location>
        <begin position="1"/>
        <end position="52"/>
    </location>
</feature>
<organism evidence="2 3">
    <name type="scientific">Nocardiopsis tropica</name>
    <dbReference type="NCBI Taxonomy" id="109330"/>
    <lineage>
        <taxon>Bacteria</taxon>
        <taxon>Bacillati</taxon>
        <taxon>Actinomycetota</taxon>
        <taxon>Actinomycetes</taxon>
        <taxon>Streptosporangiales</taxon>
        <taxon>Nocardiopsidaceae</taxon>
        <taxon>Nocardiopsis</taxon>
    </lineage>
</organism>
<proteinExistence type="predicted"/>
<name>A0ABV1ZQE0_9ACTN</name>
<keyword evidence="3" id="KW-1185">Reference proteome</keyword>
<dbReference type="RefSeq" id="WP_352982314.1">
    <property type="nucleotide sequence ID" value="NZ_JBEQNA010000008.1"/>
</dbReference>
<dbReference type="Proteomes" id="UP001432401">
    <property type="component" value="Unassembled WGS sequence"/>
</dbReference>
<accession>A0ABV1ZQE0</accession>
<evidence type="ECO:0000313" key="3">
    <source>
        <dbReference type="Proteomes" id="UP001432401"/>
    </source>
</evidence>
<dbReference type="EMBL" id="JBEQNB010000001">
    <property type="protein sequence ID" value="MES0832514.1"/>
    <property type="molecule type" value="Genomic_DNA"/>
</dbReference>
<evidence type="ECO:0000313" key="2">
    <source>
        <dbReference type="EMBL" id="MES0832514.1"/>
    </source>
</evidence>
<sequence length="52" mass="5892">MSSPDDAPLTAEEEAAVEQQGRYLSWQNEQDTRRTRPAQTRDTKLPKDGEST</sequence>
<gene>
    <name evidence="2" type="ORF">ABUK86_01890</name>
</gene>